<feature type="transmembrane region" description="Helical" evidence="6">
    <location>
        <begin position="262"/>
        <end position="280"/>
    </location>
</feature>
<dbReference type="Pfam" id="PF03706">
    <property type="entry name" value="LPG_synthase_TM"/>
    <property type="match status" value="1"/>
</dbReference>
<protein>
    <submittedName>
        <fullName evidence="7">Lysylphosphatidylglycerol synthase-like protein</fullName>
    </submittedName>
</protein>
<dbReference type="PANTHER" id="PTHR40277">
    <property type="entry name" value="BLL5419 PROTEIN"/>
    <property type="match status" value="1"/>
</dbReference>
<feature type="transmembrane region" description="Helical" evidence="6">
    <location>
        <begin position="300"/>
        <end position="326"/>
    </location>
</feature>
<evidence type="ECO:0000256" key="6">
    <source>
        <dbReference type="SAM" id="Phobius"/>
    </source>
</evidence>
<keyword evidence="2" id="KW-1003">Cell membrane</keyword>
<comment type="caution">
    <text evidence="7">The sequence shown here is derived from an EMBL/GenBank/DDBJ whole genome shotgun (WGS) entry which is preliminary data.</text>
</comment>
<sequence>MRRDRRWVRPLVGVAILGLLGWRVGAAPFVDGLRRIDGWTLLAAATIGVVTTVSGAWRWVLVSRGLGAELPLRTAVAECYRSQFLNVTLPGGVIGDVRRGLGHGHDTDDVGRGLRSVLWERAAGQVVLAALTMGALLALPSALRPSDPTGVTAPADGASAAVVPGSMGGSPSLATTSALALLGCLLVLFALAVVFLRRWRVPVLALPSGIGSALVRDVRAGVLGRHTWPGVVAASGVVVTGHVATFVVAARSAGVSASSTRLLPLALLVLVAMSLPLNVAGWGPREGAAAWAFGAAGLGAAAGVGTAVVYGVMSLVACLPGAVLLVRSRRASALGASALAEQEAARA</sequence>
<reference evidence="7 8" key="1">
    <citation type="submission" date="2019-06" db="EMBL/GenBank/DDBJ databases">
        <title>Genome sequencing of plant associated microbes to promote plant fitness in Sorghum bicolor and Oryza sativa.</title>
        <authorList>
            <person name="Coleman-Derr D."/>
        </authorList>
    </citation>
    <scope>NUCLEOTIDE SEQUENCE [LARGE SCALE GENOMIC DNA]</scope>
    <source>
        <strain evidence="7 8">KV-663</strain>
    </source>
</reference>
<evidence type="ECO:0000256" key="1">
    <source>
        <dbReference type="ARBA" id="ARBA00004651"/>
    </source>
</evidence>
<keyword evidence="5 6" id="KW-0472">Membrane</keyword>
<evidence type="ECO:0000313" key="8">
    <source>
        <dbReference type="Proteomes" id="UP000316747"/>
    </source>
</evidence>
<dbReference type="OrthoDB" id="4803763at2"/>
<dbReference type="AlphaFoldDB" id="A0A543HTN0"/>
<evidence type="ECO:0000256" key="2">
    <source>
        <dbReference type="ARBA" id="ARBA00022475"/>
    </source>
</evidence>
<organism evidence="7 8">
    <name type="scientific">Humibacillus xanthopallidus</name>
    <dbReference type="NCBI Taxonomy" id="412689"/>
    <lineage>
        <taxon>Bacteria</taxon>
        <taxon>Bacillati</taxon>
        <taxon>Actinomycetota</taxon>
        <taxon>Actinomycetes</taxon>
        <taxon>Micrococcales</taxon>
        <taxon>Intrasporangiaceae</taxon>
        <taxon>Humibacillus</taxon>
    </lineage>
</organism>
<keyword evidence="3 6" id="KW-0812">Transmembrane</keyword>
<feature type="transmembrane region" description="Helical" evidence="6">
    <location>
        <begin position="228"/>
        <end position="250"/>
    </location>
</feature>
<evidence type="ECO:0000256" key="4">
    <source>
        <dbReference type="ARBA" id="ARBA00022989"/>
    </source>
</evidence>
<feature type="transmembrane region" description="Helical" evidence="6">
    <location>
        <begin position="122"/>
        <end position="143"/>
    </location>
</feature>
<dbReference type="InterPro" id="IPR022791">
    <property type="entry name" value="L-PG_synthase/AglD"/>
</dbReference>
<evidence type="ECO:0000313" key="7">
    <source>
        <dbReference type="EMBL" id="TQM61695.1"/>
    </source>
</evidence>
<feature type="transmembrane region" description="Helical" evidence="6">
    <location>
        <begin position="203"/>
        <end position="222"/>
    </location>
</feature>
<dbReference type="GO" id="GO:0005886">
    <property type="term" value="C:plasma membrane"/>
    <property type="evidence" value="ECO:0007669"/>
    <property type="project" value="UniProtKB-SubCell"/>
</dbReference>
<dbReference type="RefSeq" id="WP_141843470.1">
    <property type="nucleotide sequence ID" value="NZ_VFPM01000002.1"/>
</dbReference>
<gene>
    <name evidence="7" type="ORF">FBY41_1706</name>
</gene>
<name>A0A543HTN0_9MICO</name>
<proteinExistence type="predicted"/>
<evidence type="ECO:0000256" key="3">
    <source>
        <dbReference type="ARBA" id="ARBA00022692"/>
    </source>
</evidence>
<keyword evidence="4 6" id="KW-1133">Transmembrane helix</keyword>
<dbReference type="EMBL" id="VFPM01000002">
    <property type="protein sequence ID" value="TQM61695.1"/>
    <property type="molecule type" value="Genomic_DNA"/>
</dbReference>
<evidence type="ECO:0000256" key="5">
    <source>
        <dbReference type="ARBA" id="ARBA00023136"/>
    </source>
</evidence>
<feature type="transmembrane region" description="Helical" evidence="6">
    <location>
        <begin position="36"/>
        <end position="57"/>
    </location>
</feature>
<accession>A0A543HTN0</accession>
<feature type="transmembrane region" description="Helical" evidence="6">
    <location>
        <begin position="173"/>
        <end position="196"/>
    </location>
</feature>
<dbReference type="PANTHER" id="PTHR40277:SF1">
    <property type="entry name" value="BLL5419 PROTEIN"/>
    <property type="match status" value="1"/>
</dbReference>
<comment type="subcellular location">
    <subcellularLocation>
        <location evidence="1">Cell membrane</location>
        <topology evidence="1">Multi-pass membrane protein</topology>
    </subcellularLocation>
</comment>
<dbReference type="Proteomes" id="UP000316747">
    <property type="component" value="Unassembled WGS sequence"/>
</dbReference>
<keyword evidence="8" id="KW-1185">Reference proteome</keyword>